<accession>A0A834JG03</accession>
<name>A0A834JG03_VESGE</name>
<evidence type="ECO:0000313" key="2">
    <source>
        <dbReference type="EMBL" id="KAF7386399.1"/>
    </source>
</evidence>
<evidence type="ECO:0000256" key="1">
    <source>
        <dbReference type="SAM" id="MobiDB-lite"/>
    </source>
</evidence>
<comment type="caution">
    <text evidence="2">The sequence shown here is derived from an EMBL/GenBank/DDBJ whole genome shotgun (WGS) entry which is preliminary data.</text>
</comment>
<keyword evidence="3" id="KW-1185">Reference proteome</keyword>
<dbReference type="Proteomes" id="UP000617340">
    <property type="component" value="Unassembled WGS sequence"/>
</dbReference>
<protein>
    <submittedName>
        <fullName evidence="2">Uncharacterized protein</fullName>
    </submittedName>
</protein>
<dbReference type="EMBL" id="JACSDZ010000015">
    <property type="protein sequence ID" value="KAF7386399.1"/>
    <property type="molecule type" value="Genomic_DNA"/>
</dbReference>
<gene>
    <name evidence="2" type="ORF">HZH68_013531</name>
</gene>
<reference evidence="2" key="1">
    <citation type="journal article" date="2020" name="G3 (Bethesda)">
        <title>High-Quality Assemblies for Three Invasive Social Wasps from the &lt;i&gt;Vespula&lt;/i&gt; Genus.</title>
        <authorList>
            <person name="Harrop T.W.R."/>
            <person name="Guhlin J."/>
            <person name="McLaughlin G.M."/>
            <person name="Permina E."/>
            <person name="Stockwell P."/>
            <person name="Gilligan J."/>
            <person name="Le Lec M.F."/>
            <person name="Gruber M.A.M."/>
            <person name="Quinn O."/>
            <person name="Lovegrove M."/>
            <person name="Duncan E.J."/>
            <person name="Remnant E.J."/>
            <person name="Van Eeckhoven J."/>
            <person name="Graham B."/>
            <person name="Knapp R.A."/>
            <person name="Langford K.W."/>
            <person name="Kronenberg Z."/>
            <person name="Press M.O."/>
            <person name="Eacker S.M."/>
            <person name="Wilson-Rankin E.E."/>
            <person name="Purcell J."/>
            <person name="Lester P.J."/>
            <person name="Dearden P.K."/>
        </authorList>
    </citation>
    <scope>NUCLEOTIDE SEQUENCE</scope>
    <source>
        <strain evidence="2">Linc-1</strain>
    </source>
</reference>
<feature type="compositionally biased region" description="Basic residues" evidence="1">
    <location>
        <begin position="123"/>
        <end position="140"/>
    </location>
</feature>
<feature type="region of interest" description="Disordered" evidence="1">
    <location>
        <begin position="120"/>
        <end position="184"/>
    </location>
</feature>
<proteinExistence type="predicted"/>
<organism evidence="2 3">
    <name type="scientific">Vespula germanica</name>
    <name type="common">German yellow jacket</name>
    <name type="synonym">Paravespula germanica</name>
    <dbReference type="NCBI Taxonomy" id="30212"/>
    <lineage>
        <taxon>Eukaryota</taxon>
        <taxon>Metazoa</taxon>
        <taxon>Ecdysozoa</taxon>
        <taxon>Arthropoda</taxon>
        <taxon>Hexapoda</taxon>
        <taxon>Insecta</taxon>
        <taxon>Pterygota</taxon>
        <taxon>Neoptera</taxon>
        <taxon>Endopterygota</taxon>
        <taxon>Hymenoptera</taxon>
        <taxon>Apocrita</taxon>
        <taxon>Aculeata</taxon>
        <taxon>Vespoidea</taxon>
        <taxon>Vespidae</taxon>
        <taxon>Vespinae</taxon>
        <taxon>Vespula</taxon>
    </lineage>
</organism>
<sequence length="248" mass="29225">MLSKRTCRKYKEWKKKQKLSKCPKKKIKTVTTDCIEEEKKTKTIIKIRYHKCKKNGEAKKKKRKALFKPKLVSSVDLLFKRIKPSLEVRNQFLDPRHLLCFVETLPKIDLIALKEIAQQERMKMKRKKKRKKKISKKKKAADREGETKLEGKADEENDETKEEKANGEITENDQKKAKKKKIKKKDKFWCKKFKKKIVEESESSDSECESICSFDSEICLKGLALTAEDKKKIEENRQRVQSSSNNLD</sequence>
<dbReference type="AlphaFoldDB" id="A0A834JG03"/>
<evidence type="ECO:0000313" key="3">
    <source>
        <dbReference type="Proteomes" id="UP000617340"/>
    </source>
</evidence>
<feature type="compositionally biased region" description="Basic and acidic residues" evidence="1">
    <location>
        <begin position="141"/>
        <end position="154"/>
    </location>
</feature>